<feature type="domain" description="Peptidase C39-like" evidence="1">
    <location>
        <begin position="19"/>
        <end position="143"/>
    </location>
</feature>
<evidence type="ECO:0000313" key="2">
    <source>
        <dbReference type="EMBL" id="DAD93487.1"/>
    </source>
</evidence>
<dbReference type="InterPro" id="IPR036365">
    <property type="entry name" value="PGBD-like_sf"/>
</dbReference>
<keyword evidence="2" id="KW-0645">Protease</keyword>
<accession>A0A8S5NGK9</accession>
<dbReference type="EMBL" id="BK015160">
    <property type="protein sequence ID" value="DAD93487.1"/>
    <property type="molecule type" value="Genomic_DNA"/>
</dbReference>
<reference evidence="2" key="1">
    <citation type="journal article" date="2021" name="Proc. Natl. Acad. Sci. U.S.A.">
        <title>A Catalog of Tens of Thousands of Viruses from Human Metagenomes Reveals Hidden Associations with Chronic Diseases.</title>
        <authorList>
            <person name="Tisza M.J."/>
            <person name="Buck C.B."/>
        </authorList>
    </citation>
    <scope>NUCLEOTIDE SEQUENCE</scope>
    <source>
        <strain evidence="2">Ct0wg9</strain>
    </source>
</reference>
<dbReference type="SUPFAM" id="SSF47090">
    <property type="entry name" value="PGBD-like"/>
    <property type="match status" value="1"/>
</dbReference>
<dbReference type="GO" id="GO:0008233">
    <property type="term" value="F:peptidase activity"/>
    <property type="evidence" value="ECO:0007669"/>
    <property type="project" value="UniProtKB-KW"/>
</dbReference>
<dbReference type="Gene3D" id="3.90.70.10">
    <property type="entry name" value="Cysteine proteinases"/>
    <property type="match status" value="1"/>
</dbReference>
<sequence length="255" mass="28193">MSKTFRQKEWGTLHGISMAASGCGPCSIASIVANLVKDITPKKVAEWLYANGDFFSSGTTRAGVTAAFRSYGFDVVGYYKPEHSGGTIWKNAMAKMKSLKGDWWAVFLTVGKVNGAKDNFWTSGGHYLAITDYKDGKLYVRDSGARNNTGYFSPEKLRYDTNVIWIVQKKSGKKAYTGEFPTLPPKGYIGEGDTGTEVKKVQLFFKWYGTYKDRVDGKCLGRTVAAIKAFQIAEGETTDLKFGPSCLRKAKTVRK</sequence>
<keyword evidence="2" id="KW-0547">Nucleotide-binding</keyword>
<dbReference type="PROSITE" id="PS51257">
    <property type="entry name" value="PROKAR_LIPOPROTEIN"/>
    <property type="match status" value="1"/>
</dbReference>
<proteinExistence type="predicted"/>
<dbReference type="GO" id="GO:0005524">
    <property type="term" value="F:ATP binding"/>
    <property type="evidence" value="ECO:0007669"/>
    <property type="project" value="UniProtKB-KW"/>
</dbReference>
<protein>
    <submittedName>
        <fullName evidence="2">ABC transporter, ATP-binding protein Transporter, ComA, Cysteine Protease.9A</fullName>
    </submittedName>
</protein>
<dbReference type="GO" id="GO:0006508">
    <property type="term" value="P:proteolysis"/>
    <property type="evidence" value="ECO:0007669"/>
    <property type="project" value="UniProtKB-KW"/>
</dbReference>
<keyword evidence="2" id="KW-0067">ATP-binding</keyword>
<dbReference type="Pfam" id="PF13529">
    <property type="entry name" value="Peptidase_C39_2"/>
    <property type="match status" value="1"/>
</dbReference>
<dbReference type="Gene3D" id="1.10.101.10">
    <property type="entry name" value="PGBD-like superfamily/PGBD"/>
    <property type="match status" value="1"/>
</dbReference>
<organism evidence="2">
    <name type="scientific">Myoviridae sp. ct0wg9</name>
    <dbReference type="NCBI Taxonomy" id="2826600"/>
    <lineage>
        <taxon>Viruses</taxon>
        <taxon>Duplodnaviria</taxon>
        <taxon>Heunggongvirae</taxon>
        <taxon>Uroviricota</taxon>
        <taxon>Caudoviricetes</taxon>
    </lineage>
</organism>
<keyword evidence="2" id="KW-0378">Hydrolase</keyword>
<dbReference type="InterPro" id="IPR036366">
    <property type="entry name" value="PGBDSf"/>
</dbReference>
<name>A0A8S5NGK9_9CAUD</name>
<evidence type="ECO:0000259" key="1">
    <source>
        <dbReference type="Pfam" id="PF13529"/>
    </source>
</evidence>
<dbReference type="InterPro" id="IPR039564">
    <property type="entry name" value="Peptidase_C39-like"/>
</dbReference>